<reference evidence="2 3" key="1">
    <citation type="journal article" date="2023" name="Sci. Data">
        <title>Genome assembly of the Korean intertidal mud-creeper Batillaria attramentaria.</title>
        <authorList>
            <person name="Patra A.K."/>
            <person name="Ho P.T."/>
            <person name="Jun S."/>
            <person name="Lee S.J."/>
            <person name="Kim Y."/>
            <person name="Won Y.J."/>
        </authorList>
    </citation>
    <scope>NUCLEOTIDE SEQUENCE [LARGE SCALE GENOMIC DNA]</scope>
    <source>
        <strain evidence="2">Wonlab-2016</strain>
    </source>
</reference>
<dbReference type="EMBL" id="JACVVK020000282">
    <property type="protein sequence ID" value="KAK7480415.1"/>
    <property type="molecule type" value="Genomic_DNA"/>
</dbReference>
<keyword evidence="3" id="KW-1185">Reference proteome</keyword>
<keyword evidence="1" id="KW-0472">Membrane</keyword>
<evidence type="ECO:0008006" key="4">
    <source>
        <dbReference type="Google" id="ProtNLM"/>
    </source>
</evidence>
<keyword evidence="1" id="KW-0812">Transmembrane</keyword>
<feature type="non-terminal residue" evidence="2">
    <location>
        <position position="1"/>
    </location>
</feature>
<dbReference type="AlphaFoldDB" id="A0ABD0K0P7"/>
<keyword evidence="1" id="KW-1133">Transmembrane helix</keyword>
<evidence type="ECO:0000313" key="3">
    <source>
        <dbReference type="Proteomes" id="UP001519460"/>
    </source>
</evidence>
<dbReference type="InterPro" id="IPR029371">
    <property type="entry name" value="TMEM101"/>
</dbReference>
<dbReference type="Proteomes" id="UP001519460">
    <property type="component" value="Unassembled WGS sequence"/>
</dbReference>
<feature type="transmembrane region" description="Helical" evidence="1">
    <location>
        <begin position="81"/>
        <end position="98"/>
    </location>
</feature>
<protein>
    <recommendedName>
        <fullName evidence="4">Transmembrane protein 101</fullName>
    </recommendedName>
</protein>
<accession>A0ABD0K0P7</accession>
<feature type="transmembrane region" description="Helical" evidence="1">
    <location>
        <begin position="110"/>
        <end position="129"/>
    </location>
</feature>
<dbReference type="PANTHER" id="PTHR31034:SF2">
    <property type="entry name" value="TRANSMEMBRANE PROTEIN 101"/>
    <property type="match status" value="1"/>
</dbReference>
<sequence length="261" mass="29588">WQLTASPSGRPSHPLKPGYISRSAAAHRHALADALSLLMLFAERAQSESVPPINPKLVYIYLISCIGCGLLLSTHIKQKEACLVYAGQMLYFAVNFYTNPQWNYPQWQRIMMSLRQFGCLGVYVMLAYVIDNKRSIQLRRIGEICLGLFLMSYVYLLNSVIQYKEAFYMHMLGGDGMRYLVALTLAGCALSFFSGFFLRDMSICAAATLLLTTLSVDLDLSYWMSKNVHQWNQIRQLMNNGCAIVGLFMLFTTVDNRIKVD</sequence>
<evidence type="ECO:0000256" key="1">
    <source>
        <dbReference type="SAM" id="Phobius"/>
    </source>
</evidence>
<dbReference type="Pfam" id="PF15111">
    <property type="entry name" value="TMEM101"/>
    <property type="match status" value="1"/>
</dbReference>
<feature type="transmembrane region" description="Helical" evidence="1">
    <location>
        <begin position="141"/>
        <end position="157"/>
    </location>
</feature>
<proteinExistence type="predicted"/>
<name>A0ABD0K0P7_9CAEN</name>
<feature type="transmembrane region" description="Helical" evidence="1">
    <location>
        <begin position="57"/>
        <end position="74"/>
    </location>
</feature>
<gene>
    <name evidence="2" type="ORF">BaRGS_00028334</name>
</gene>
<organism evidence="2 3">
    <name type="scientific">Batillaria attramentaria</name>
    <dbReference type="NCBI Taxonomy" id="370345"/>
    <lineage>
        <taxon>Eukaryota</taxon>
        <taxon>Metazoa</taxon>
        <taxon>Spiralia</taxon>
        <taxon>Lophotrochozoa</taxon>
        <taxon>Mollusca</taxon>
        <taxon>Gastropoda</taxon>
        <taxon>Caenogastropoda</taxon>
        <taxon>Sorbeoconcha</taxon>
        <taxon>Cerithioidea</taxon>
        <taxon>Batillariidae</taxon>
        <taxon>Batillaria</taxon>
    </lineage>
</organism>
<feature type="transmembrane region" description="Helical" evidence="1">
    <location>
        <begin position="237"/>
        <end position="254"/>
    </location>
</feature>
<comment type="caution">
    <text evidence="2">The sequence shown here is derived from an EMBL/GenBank/DDBJ whole genome shotgun (WGS) entry which is preliminary data.</text>
</comment>
<feature type="transmembrane region" description="Helical" evidence="1">
    <location>
        <begin position="177"/>
        <end position="198"/>
    </location>
</feature>
<evidence type="ECO:0000313" key="2">
    <source>
        <dbReference type="EMBL" id="KAK7480415.1"/>
    </source>
</evidence>
<dbReference type="PANTHER" id="PTHR31034">
    <property type="entry name" value="TRANSMEMBRANE PROTEIN 101"/>
    <property type="match status" value="1"/>
</dbReference>